<dbReference type="Proteomes" id="UP000054815">
    <property type="component" value="Unassembled WGS sequence"/>
</dbReference>
<evidence type="ECO:0000313" key="2">
    <source>
        <dbReference type="Proteomes" id="UP000054815"/>
    </source>
</evidence>
<dbReference type="AlphaFoldDB" id="A0A0V0WF94"/>
<sequence>LWSSWNSAESFSPNSLFPEFDIQQESINSQQQ</sequence>
<feature type="non-terminal residue" evidence="1">
    <location>
        <position position="32"/>
    </location>
</feature>
<name>A0A0V0WF94_TRIPS</name>
<comment type="caution">
    <text evidence="1">The sequence shown here is derived from an EMBL/GenBank/DDBJ whole genome shotgun (WGS) entry which is preliminary data.</text>
</comment>
<reference evidence="1 2" key="1">
    <citation type="submission" date="2015-01" db="EMBL/GenBank/DDBJ databases">
        <title>Evolution of Trichinella species and genotypes.</title>
        <authorList>
            <person name="Korhonen P.K."/>
            <person name="Edoardo P."/>
            <person name="Giuseppe L.R."/>
            <person name="Gasser R.B."/>
        </authorList>
    </citation>
    <scope>NUCLEOTIDE SEQUENCE [LARGE SCALE GENOMIC DNA]</scope>
    <source>
        <strain evidence="1">ISS141</strain>
    </source>
</reference>
<organism evidence="1 2">
    <name type="scientific">Trichinella pseudospiralis</name>
    <name type="common">Parasitic roundworm</name>
    <dbReference type="NCBI Taxonomy" id="6337"/>
    <lineage>
        <taxon>Eukaryota</taxon>
        <taxon>Metazoa</taxon>
        <taxon>Ecdysozoa</taxon>
        <taxon>Nematoda</taxon>
        <taxon>Enoplea</taxon>
        <taxon>Dorylaimia</taxon>
        <taxon>Trichinellida</taxon>
        <taxon>Trichinellidae</taxon>
        <taxon>Trichinella</taxon>
    </lineage>
</organism>
<protein>
    <submittedName>
        <fullName evidence="1">Uncharacterized protein</fullName>
    </submittedName>
</protein>
<dbReference type="EMBL" id="JYDU01001064">
    <property type="protein sequence ID" value="KRX73811.1"/>
    <property type="molecule type" value="Genomic_DNA"/>
</dbReference>
<feature type="non-terminal residue" evidence="1">
    <location>
        <position position="1"/>
    </location>
</feature>
<evidence type="ECO:0000313" key="1">
    <source>
        <dbReference type="EMBL" id="KRX73811.1"/>
    </source>
</evidence>
<gene>
    <name evidence="1" type="ORF">T4E_12048</name>
</gene>
<accession>A0A0V0WF94</accession>
<proteinExistence type="predicted"/>